<reference evidence="1 2" key="1">
    <citation type="submission" date="2020-02" db="EMBL/GenBank/DDBJ databases">
        <title>Out from the shadows clarifying the taxonomy of the family Cryomorphaceae and related taxa by utilizing the GTDB taxonomic framework.</title>
        <authorList>
            <person name="Bowman J.P."/>
        </authorList>
    </citation>
    <scope>NUCLEOTIDE SEQUENCE [LARGE SCALE GENOMIC DNA]</scope>
    <source>
        <strain evidence="1 2">QSSC 1-22</strain>
    </source>
</reference>
<protein>
    <submittedName>
        <fullName evidence="1">DUF4249 family protein</fullName>
    </submittedName>
</protein>
<dbReference type="AlphaFoldDB" id="A0A7K3WUS1"/>
<dbReference type="Proteomes" id="UP000486602">
    <property type="component" value="Unassembled WGS sequence"/>
</dbReference>
<gene>
    <name evidence="1" type="ORF">G3O08_14960</name>
</gene>
<keyword evidence="2" id="KW-1185">Reference proteome</keyword>
<dbReference type="RefSeq" id="WP_163286195.1">
    <property type="nucleotide sequence ID" value="NZ_JAAGVY010000033.1"/>
</dbReference>
<accession>A0A7K3WUS1</accession>
<comment type="caution">
    <text evidence="1">The sequence shown here is derived from an EMBL/GenBank/DDBJ whole genome shotgun (WGS) entry which is preliminary data.</text>
</comment>
<proteinExistence type="predicted"/>
<evidence type="ECO:0000313" key="1">
    <source>
        <dbReference type="EMBL" id="NEN24801.1"/>
    </source>
</evidence>
<name>A0A7K3WUS1_9FLAO</name>
<dbReference type="EMBL" id="JAAGVY010000033">
    <property type="protein sequence ID" value="NEN24801.1"/>
    <property type="molecule type" value="Genomic_DNA"/>
</dbReference>
<sequence length="259" mass="28123">MKINVTIFLVLIFSLLLSCEKAEEEANKLDSKILIECYVFANEPVIIRAASVNENGHSVSSPAENAEVKLIQGNVEIPFAESDTLPGTYYQTNLTTILADTGLIKLSVNYKGHEHSSQATFPPQLSGLAISTADIELLPGEVNTTIATISWTPLGGAVGYCIFLRNVADYPALQINNNLYNSQQSHFSKIIYETSVNLKSADFAYIGDYDIYVTAIGSEYLAMYNGYGLNNLISAPSNIENGWGVFTAFNGQAVAVTVQ</sequence>
<dbReference type="PROSITE" id="PS51257">
    <property type="entry name" value="PROKAR_LIPOPROTEIN"/>
    <property type="match status" value="1"/>
</dbReference>
<evidence type="ECO:0000313" key="2">
    <source>
        <dbReference type="Proteomes" id="UP000486602"/>
    </source>
</evidence>
<organism evidence="1 2">
    <name type="scientific">Cryomorpha ignava</name>
    <dbReference type="NCBI Taxonomy" id="101383"/>
    <lineage>
        <taxon>Bacteria</taxon>
        <taxon>Pseudomonadati</taxon>
        <taxon>Bacteroidota</taxon>
        <taxon>Flavobacteriia</taxon>
        <taxon>Flavobacteriales</taxon>
        <taxon>Cryomorphaceae</taxon>
        <taxon>Cryomorpha</taxon>
    </lineage>
</organism>